<feature type="transmembrane region" description="Helical" evidence="1">
    <location>
        <begin position="62"/>
        <end position="83"/>
    </location>
</feature>
<evidence type="ECO:0000256" key="1">
    <source>
        <dbReference type="SAM" id="Phobius"/>
    </source>
</evidence>
<dbReference type="AlphaFoldDB" id="A0A6C0E9E4"/>
<name>A0A6C0E9E4_9ZZZZ</name>
<keyword evidence="1" id="KW-0472">Membrane</keyword>
<keyword evidence="1" id="KW-0812">Transmembrane</keyword>
<sequence>MDSLANLSVLSALYKYNTQPTEKFSNAMDGLTTYGIIIIVVFAILFGILVPIASYRIMGNSALHAVLAFVFGFIYVLFVWLWAGLFTNRKLKL</sequence>
<evidence type="ECO:0000313" key="2">
    <source>
        <dbReference type="EMBL" id="QHT25241.1"/>
    </source>
</evidence>
<dbReference type="EMBL" id="MN739760">
    <property type="protein sequence ID" value="QHT25241.1"/>
    <property type="molecule type" value="Genomic_DNA"/>
</dbReference>
<proteinExistence type="predicted"/>
<protein>
    <submittedName>
        <fullName evidence="2">Uncharacterized protein</fullName>
    </submittedName>
</protein>
<organism evidence="2">
    <name type="scientific">viral metagenome</name>
    <dbReference type="NCBI Taxonomy" id="1070528"/>
    <lineage>
        <taxon>unclassified sequences</taxon>
        <taxon>metagenomes</taxon>
        <taxon>organismal metagenomes</taxon>
    </lineage>
</organism>
<reference evidence="2" key="1">
    <citation type="journal article" date="2020" name="Nature">
        <title>Giant virus diversity and host interactions through global metagenomics.</title>
        <authorList>
            <person name="Schulz F."/>
            <person name="Roux S."/>
            <person name="Paez-Espino D."/>
            <person name="Jungbluth S."/>
            <person name="Walsh D.A."/>
            <person name="Denef V.J."/>
            <person name="McMahon K.D."/>
            <person name="Konstantinidis K.T."/>
            <person name="Eloe-Fadrosh E.A."/>
            <person name="Kyrpides N.C."/>
            <person name="Woyke T."/>
        </authorList>
    </citation>
    <scope>NUCLEOTIDE SEQUENCE</scope>
    <source>
        <strain evidence="2">GVMAG-M-3300023179-150</strain>
    </source>
</reference>
<accession>A0A6C0E9E4</accession>
<keyword evidence="1" id="KW-1133">Transmembrane helix</keyword>
<feature type="transmembrane region" description="Helical" evidence="1">
    <location>
        <begin position="31"/>
        <end position="50"/>
    </location>
</feature>